<reference evidence="2" key="1">
    <citation type="submission" date="2023-07" db="EMBL/GenBank/DDBJ databases">
        <title>The genome sequence of Rhodocytophaga aerolata KACC 12507.</title>
        <authorList>
            <person name="Zhang X."/>
        </authorList>
    </citation>
    <scope>NUCLEOTIDE SEQUENCE</scope>
    <source>
        <strain evidence="2">KACC 12507</strain>
    </source>
</reference>
<feature type="transmembrane region" description="Helical" evidence="1">
    <location>
        <begin position="44"/>
        <end position="69"/>
    </location>
</feature>
<dbReference type="RefSeq" id="WP_302036619.1">
    <property type="nucleotide sequence ID" value="NZ_JAUKPO010000002.1"/>
</dbReference>
<feature type="transmembrane region" description="Helical" evidence="1">
    <location>
        <begin position="12"/>
        <end position="32"/>
    </location>
</feature>
<evidence type="ECO:0000256" key="1">
    <source>
        <dbReference type="SAM" id="Phobius"/>
    </source>
</evidence>
<feature type="transmembrane region" description="Helical" evidence="1">
    <location>
        <begin position="120"/>
        <end position="142"/>
    </location>
</feature>
<sequence>MYNGLLHTHSLLRFIILLLLVIVIGVSLMGWLNKKPFAQRDYKLATWLMIATHTQLILGLVLYVISPWVRFMSGAMQDPNIRYWTAEHITGMILAVVLITMARVSARKAVGDVRKYQRLFWFNGIALLIIITTIVFSGRGLFGASFLGNY</sequence>
<comment type="caution">
    <text evidence="2">The sequence shown here is derived from an EMBL/GenBank/DDBJ whole genome shotgun (WGS) entry which is preliminary data.</text>
</comment>
<protein>
    <submittedName>
        <fullName evidence="2">Cytochrome B</fullName>
    </submittedName>
</protein>
<keyword evidence="1" id="KW-1133">Transmembrane helix</keyword>
<keyword evidence="1" id="KW-0812">Transmembrane</keyword>
<keyword evidence="1" id="KW-0472">Membrane</keyword>
<gene>
    <name evidence="2" type="ORF">Q0590_06135</name>
</gene>
<dbReference type="EMBL" id="JAUKPO010000002">
    <property type="protein sequence ID" value="MDO1445820.1"/>
    <property type="molecule type" value="Genomic_DNA"/>
</dbReference>
<dbReference type="Proteomes" id="UP001168528">
    <property type="component" value="Unassembled WGS sequence"/>
</dbReference>
<evidence type="ECO:0000313" key="2">
    <source>
        <dbReference type="EMBL" id="MDO1445820.1"/>
    </source>
</evidence>
<keyword evidence="3" id="KW-1185">Reference proteome</keyword>
<feature type="transmembrane region" description="Helical" evidence="1">
    <location>
        <begin position="81"/>
        <end position="99"/>
    </location>
</feature>
<organism evidence="2 3">
    <name type="scientific">Rhodocytophaga aerolata</name>
    <dbReference type="NCBI Taxonomy" id="455078"/>
    <lineage>
        <taxon>Bacteria</taxon>
        <taxon>Pseudomonadati</taxon>
        <taxon>Bacteroidota</taxon>
        <taxon>Cytophagia</taxon>
        <taxon>Cytophagales</taxon>
        <taxon>Rhodocytophagaceae</taxon>
        <taxon>Rhodocytophaga</taxon>
    </lineage>
</organism>
<accession>A0ABT8R154</accession>
<evidence type="ECO:0000313" key="3">
    <source>
        <dbReference type="Proteomes" id="UP001168528"/>
    </source>
</evidence>
<name>A0ABT8R154_9BACT</name>
<proteinExistence type="predicted"/>